<evidence type="ECO:0000313" key="4">
    <source>
        <dbReference type="Proteomes" id="UP000838412"/>
    </source>
</evidence>
<name>A0A8J9ZY16_BRALA</name>
<dbReference type="SMART" id="SM00355">
    <property type="entry name" value="ZnF_C2H2"/>
    <property type="match status" value="3"/>
</dbReference>
<feature type="compositionally biased region" description="Basic and acidic residues" evidence="1">
    <location>
        <begin position="1"/>
        <end position="14"/>
    </location>
</feature>
<feature type="domain" description="C2H2-type" evidence="2">
    <location>
        <begin position="33"/>
        <end position="56"/>
    </location>
</feature>
<reference evidence="3" key="1">
    <citation type="submission" date="2022-01" db="EMBL/GenBank/DDBJ databases">
        <authorList>
            <person name="Braso-Vives M."/>
        </authorList>
    </citation>
    <scope>NUCLEOTIDE SEQUENCE</scope>
</reference>
<accession>A0A8J9ZY16</accession>
<dbReference type="EMBL" id="OV696689">
    <property type="protein sequence ID" value="CAH1264347.1"/>
    <property type="molecule type" value="Genomic_DNA"/>
</dbReference>
<sequence length="350" mass="39056">MSKDETAVLDGRNEPKRRKRSDSQNPGAIVAAYYCPFCPFAAWTGPAELSHHLRSHLGTQHCPVCGVSADSKPALHQHIARRHIRPDHTYHDCEEYLTEAPDACLMFCEVCRLVTHCDRRVFSHCCFLCDYSDPNPLELYRHVIMGHVQIAKSREANEAGRVQQNSWVDSSESQIKGGSQKCCSIPLKPAEEAGGGQRTTPHEPRRYGKRKSPSASPPSTEPAHTNPLVALSVENGARDVIVPIKKRRKISLESDNSENCLHTFRQTPAACGKDTSNELLRGSERQMNRQNVEAVTGVTYDVGFCSMWVSMPLLEQEVPLDLSLRKAPSADFDQSAMPVITSVFSWKDYI</sequence>
<gene>
    <name evidence="3" type="primary">Hypp2941</name>
    <name evidence="3" type="ORF">BLAG_LOCUS18742</name>
</gene>
<feature type="region of interest" description="Disordered" evidence="1">
    <location>
        <begin position="189"/>
        <end position="229"/>
    </location>
</feature>
<evidence type="ECO:0000256" key="1">
    <source>
        <dbReference type="SAM" id="MobiDB-lite"/>
    </source>
</evidence>
<feature type="domain" description="C2H2-type" evidence="2">
    <location>
        <begin position="124"/>
        <end position="147"/>
    </location>
</feature>
<dbReference type="OrthoDB" id="10027779at2759"/>
<feature type="region of interest" description="Disordered" evidence="1">
    <location>
        <begin position="1"/>
        <end position="24"/>
    </location>
</feature>
<dbReference type="Gene3D" id="3.30.160.60">
    <property type="entry name" value="Classic Zinc Finger"/>
    <property type="match status" value="1"/>
</dbReference>
<proteinExistence type="predicted"/>
<evidence type="ECO:0000259" key="2">
    <source>
        <dbReference type="SMART" id="SM00355"/>
    </source>
</evidence>
<organism evidence="3 4">
    <name type="scientific">Branchiostoma lanceolatum</name>
    <name type="common">Common lancelet</name>
    <name type="synonym">Amphioxus lanceolatum</name>
    <dbReference type="NCBI Taxonomy" id="7740"/>
    <lineage>
        <taxon>Eukaryota</taxon>
        <taxon>Metazoa</taxon>
        <taxon>Chordata</taxon>
        <taxon>Cephalochordata</taxon>
        <taxon>Leptocardii</taxon>
        <taxon>Amphioxiformes</taxon>
        <taxon>Branchiostomatidae</taxon>
        <taxon>Branchiostoma</taxon>
    </lineage>
</organism>
<dbReference type="Proteomes" id="UP000838412">
    <property type="component" value="Chromosome 4"/>
</dbReference>
<dbReference type="InterPro" id="IPR013087">
    <property type="entry name" value="Znf_C2H2_type"/>
</dbReference>
<evidence type="ECO:0000313" key="3">
    <source>
        <dbReference type="EMBL" id="CAH1264347.1"/>
    </source>
</evidence>
<protein>
    <submittedName>
        <fullName evidence="3">Hypp2941 protein</fullName>
    </submittedName>
</protein>
<feature type="domain" description="C2H2-type" evidence="2">
    <location>
        <begin position="60"/>
        <end position="83"/>
    </location>
</feature>
<keyword evidence="4" id="KW-1185">Reference proteome</keyword>
<dbReference type="AlphaFoldDB" id="A0A8J9ZY16"/>